<dbReference type="RefSeq" id="WP_153522381.1">
    <property type="nucleotide sequence ID" value="NZ_VDFO01000024.1"/>
</dbReference>
<evidence type="ECO:0000313" key="2">
    <source>
        <dbReference type="EMBL" id="MQS97709.1"/>
    </source>
</evidence>
<dbReference type="Proteomes" id="UP000371423">
    <property type="component" value="Unassembled WGS sequence"/>
</dbReference>
<keyword evidence="1" id="KW-0472">Membrane</keyword>
<dbReference type="OrthoDB" id="2313227at2"/>
<evidence type="ECO:0000256" key="1">
    <source>
        <dbReference type="SAM" id="Phobius"/>
    </source>
</evidence>
<dbReference type="EMBL" id="VDFO01000024">
    <property type="protein sequence ID" value="MQS97709.1"/>
    <property type="molecule type" value="Genomic_DNA"/>
</dbReference>
<organism evidence="2 3">
    <name type="scientific">Companilactobacillus halodurans</name>
    <dbReference type="NCBI Taxonomy" id="2584183"/>
    <lineage>
        <taxon>Bacteria</taxon>
        <taxon>Bacillati</taxon>
        <taxon>Bacillota</taxon>
        <taxon>Bacilli</taxon>
        <taxon>Lactobacillales</taxon>
        <taxon>Lactobacillaceae</taxon>
        <taxon>Companilactobacillus</taxon>
    </lineage>
</organism>
<reference evidence="2 3" key="1">
    <citation type="journal article" date="2019" name="Syst. Appl. Microbiol.">
        <title>Polyphasic characterization of two novel Lactobacillus spp. isolated from blown salami packages: Description of Lactobacillus halodurans sp. nov. and Lactobacillus salsicarnum sp. nov.</title>
        <authorList>
            <person name="Schuster J.A."/>
            <person name="Klingl A."/>
            <person name="Vogel R.F."/>
            <person name="Ehrmann M.A."/>
        </authorList>
    </citation>
    <scope>NUCLEOTIDE SEQUENCE [LARGE SCALE GENOMIC DNA]</scope>
    <source>
        <strain evidence="2 3">TMW 1.1920</strain>
    </source>
</reference>
<keyword evidence="1" id="KW-1133">Transmembrane helix</keyword>
<sequence>MKDKKDLKTRTKSEHYLLIGAGVVGVLTAVIFFVMLSRGVVNAVVTSKISSQYQDKELEVLKTNLNYKSLDFIGKLIDVSDGYVVTPSNIKKYQELEDYIQARKNRTKDVNGLYNGKSYYKDSVTSDKINSLDKTLLKEKNQDVYQKQRNKLDTIQIWFEQTQDADKYLNKTWNKFNSDKDSLSFKKISMVNTYYKLIKNKTAKNNWKSAVGQMDQYFANHQNESSRVAAVKAELEALKKSPLTQDYTPANVDIVSSMNSTSGASDNLSQAGITAKNVLYYNSSKNTLALMTRVSGKYVAEDGYSTVLSSQVSSGKYTIKKIVDANSSDAIITDSSNSNFGEYVSNASEDDLKELNVTDPDNTTEDFNSATPVFWFKNNSALTSSIYFGDSSTIGFIYAGGTSYNNGMQISSSDLSNLMSQISSGITFYVN</sequence>
<gene>
    <name evidence="2" type="ORF">FHL05_07375</name>
</gene>
<comment type="caution">
    <text evidence="2">The sequence shown here is derived from an EMBL/GenBank/DDBJ whole genome shotgun (WGS) entry which is preliminary data.</text>
</comment>
<feature type="transmembrane region" description="Helical" evidence="1">
    <location>
        <begin position="16"/>
        <end position="36"/>
    </location>
</feature>
<keyword evidence="3" id="KW-1185">Reference proteome</keyword>
<dbReference type="AlphaFoldDB" id="A0A5P0ZXE0"/>
<evidence type="ECO:0000313" key="3">
    <source>
        <dbReference type="Proteomes" id="UP000371423"/>
    </source>
</evidence>
<proteinExistence type="predicted"/>
<accession>A0A5P0ZXE0</accession>
<name>A0A5P0ZXE0_9LACO</name>
<protein>
    <submittedName>
        <fullName evidence="2">Uncharacterized protein</fullName>
    </submittedName>
</protein>
<keyword evidence="1" id="KW-0812">Transmembrane</keyword>